<feature type="compositionally biased region" description="Basic and acidic residues" evidence="2">
    <location>
        <begin position="113"/>
        <end position="129"/>
    </location>
</feature>
<name>A0ABM3WUN5_ERIEU</name>
<organism evidence="3 4">
    <name type="scientific">Erinaceus europaeus</name>
    <name type="common">Western European hedgehog</name>
    <dbReference type="NCBI Taxonomy" id="9365"/>
    <lineage>
        <taxon>Eukaryota</taxon>
        <taxon>Metazoa</taxon>
        <taxon>Chordata</taxon>
        <taxon>Craniata</taxon>
        <taxon>Vertebrata</taxon>
        <taxon>Euteleostomi</taxon>
        <taxon>Mammalia</taxon>
        <taxon>Eutheria</taxon>
        <taxon>Laurasiatheria</taxon>
        <taxon>Eulipotyphla</taxon>
        <taxon>Erinaceidae</taxon>
        <taxon>Erinaceinae</taxon>
        <taxon>Erinaceus</taxon>
    </lineage>
</organism>
<accession>A0ABM3WUN5</accession>
<evidence type="ECO:0000256" key="1">
    <source>
        <dbReference type="SAM" id="Coils"/>
    </source>
</evidence>
<keyword evidence="1" id="KW-0175">Coiled coil</keyword>
<feature type="coiled-coil region" evidence="1">
    <location>
        <begin position="451"/>
        <end position="516"/>
    </location>
</feature>
<evidence type="ECO:0000256" key="2">
    <source>
        <dbReference type="SAM" id="MobiDB-lite"/>
    </source>
</evidence>
<evidence type="ECO:0000313" key="4">
    <source>
        <dbReference type="RefSeq" id="XP_060040284.1"/>
    </source>
</evidence>
<proteinExistence type="predicted"/>
<feature type="region of interest" description="Disordered" evidence="2">
    <location>
        <begin position="288"/>
        <end position="308"/>
    </location>
</feature>
<sequence>MLNGKLNDSLAMLEEAQKAKAAENLKADGLAMKLSETLTELENAKKKVMMMEERMQLQQQKVKDLQEEQLSQKRGFEEETLEYKEQIKQHAQTIVSLEERLQKVTEHHKKIEGEIATLKDNETTQKETVQDTAAASPTSPPAASPSENTAKDTTVCDHLIEDLFTAQKEILSQQEVIMRLRKDLTEAHCRMSDLRGELTEKQKVELERNVALVQQQNLELSGLKEKLMQMAGVLDKKDKELQVLREKLRSSQEKQKLQLLKEAGNTTQKCDISVQIEPPQNDIIASSHEEQSFSDLGAKCKGSRHEETIQRQKKALSELRAQIKELEKSSLSNHKEQLNESLLKVKTLTTEKNVHSKLDLPGLSRIEIQVPQNGLASSGSIPATEKSGKVDMAEALDLSEKLYLDMSKTLGSLMNIKDMSGHVSMKHLSPNERKRVNQLRQRDLDLVFDKVTQLKSRLERKEEILRTYEKDIEHLRQSKVSVQMYQSQVAKLEDDVYRESQEKALLKEALERTEQQLCQEKRLNRAIRQQKVSEPCGEQSLGAAPGQSRCTLEGKASISLFIGD</sequence>
<dbReference type="Proteomes" id="UP001652624">
    <property type="component" value="Unplaced"/>
</dbReference>
<dbReference type="GeneID" id="132536434"/>
<evidence type="ECO:0000313" key="3">
    <source>
        <dbReference type="Proteomes" id="UP001652624"/>
    </source>
</evidence>
<protein>
    <submittedName>
        <fullName evidence="4">Forkhead-associated domain-containing protein 1-like isoform X3</fullName>
    </submittedName>
</protein>
<keyword evidence="3" id="KW-1185">Reference proteome</keyword>
<dbReference type="RefSeq" id="XP_060040284.1">
    <property type="nucleotide sequence ID" value="XM_060184301.1"/>
</dbReference>
<reference evidence="4" key="1">
    <citation type="submission" date="2025-08" db="UniProtKB">
        <authorList>
            <consortium name="RefSeq"/>
        </authorList>
    </citation>
    <scope>IDENTIFICATION</scope>
</reference>
<feature type="region of interest" description="Disordered" evidence="2">
    <location>
        <begin position="113"/>
        <end position="150"/>
    </location>
</feature>
<gene>
    <name evidence="4" type="primary">LOC132536434</name>
</gene>